<accession>A0ACB9LC30</accession>
<proteinExistence type="predicted"/>
<comment type="caution">
    <text evidence="1">The sequence shown here is derived from an EMBL/GenBank/DDBJ whole genome shotgun (WGS) entry which is preliminary data.</text>
</comment>
<name>A0ACB9LC30_BAUVA</name>
<dbReference type="Proteomes" id="UP000828941">
    <property type="component" value="Chromosome 12"/>
</dbReference>
<gene>
    <name evidence="1" type="ORF">L6164_030349</name>
</gene>
<keyword evidence="2" id="KW-1185">Reference proteome</keyword>
<reference evidence="1 2" key="1">
    <citation type="journal article" date="2022" name="DNA Res.">
        <title>Chromosomal-level genome assembly of the orchid tree Bauhinia variegata (Leguminosae; Cercidoideae) supports the allotetraploid origin hypothesis of Bauhinia.</title>
        <authorList>
            <person name="Zhong Y."/>
            <person name="Chen Y."/>
            <person name="Zheng D."/>
            <person name="Pang J."/>
            <person name="Liu Y."/>
            <person name="Luo S."/>
            <person name="Meng S."/>
            <person name="Qian L."/>
            <person name="Wei D."/>
            <person name="Dai S."/>
            <person name="Zhou R."/>
        </authorList>
    </citation>
    <scope>NUCLEOTIDE SEQUENCE [LARGE SCALE GENOMIC DNA]</scope>
    <source>
        <strain evidence="1">BV-YZ2020</strain>
    </source>
</reference>
<evidence type="ECO:0000313" key="1">
    <source>
        <dbReference type="EMBL" id="KAI4307130.1"/>
    </source>
</evidence>
<evidence type="ECO:0000313" key="2">
    <source>
        <dbReference type="Proteomes" id="UP000828941"/>
    </source>
</evidence>
<sequence>MSLKVLSAGMAATQRTLPTHAIQTADFSVYSYSNTRRKFIHLKYSFHLKQPFDAVRLLGRHRGELSPSSSAFSLPNDSNGGERCLSNASTDYQMFIPPEDSESCSNSDTEACASLSQSGENLSSNAGYLGDHKPLIDKMKAVHLHVLASEQWNASILKLCHRNYVASATNLIHHLALKYLDIEQLKEDASSIGLWNLETINSCILPSIATSIQLMENNAGNVTQKTLHQQKLAMITMHNTMRKKVVSHRNILLGSLQEEKSTHIMVTVGDEAINSDELITNILKAGASVIRINCAHGNPSVWNEIINKVKRSSQMLEKACRILMDLAGPKLRTSKLKPGRSVIKISPKKNATGNVISPAQVWLSHKGAGGPPSHLSPDAVLFIDNQEFLSELKVGDTLRFHDARGKDRRLKVSRRFHILGGTGYMTECTRTAYIDSETELCVKRKKGKSLTGQVVDIPVKEPYIRLRVGDLLVISQDSSFEEYEPSSTTTGAHLITCSSGLLFDSVKPGEPIAFDDGKIWGVIQGKSTSEIVVSITHAGPKGTKLGSQKSINIPNSNIRFEGFTSKDLMDLEFVAAHADMVGLSFVRDVNDIVVLRQELEQRKLDNLGIVLKIETKSAFENLPMLLLEAMKSPNPLGVMIARGDLAVECGWERLAHIQEEILSICSAAHVPVIWATQVLESLVKSGVPTRAEITDVSIGRRASCIMLNKGKNIVEATTFLDTVLQNSSKKMKAKLKPLMLNNQIL</sequence>
<dbReference type="EMBL" id="CM039437">
    <property type="protein sequence ID" value="KAI4307130.1"/>
    <property type="molecule type" value="Genomic_DNA"/>
</dbReference>
<protein>
    <submittedName>
        <fullName evidence="1">Uncharacterized protein</fullName>
    </submittedName>
</protein>
<organism evidence="1 2">
    <name type="scientific">Bauhinia variegata</name>
    <name type="common">Purple orchid tree</name>
    <name type="synonym">Phanera variegata</name>
    <dbReference type="NCBI Taxonomy" id="167791"/>
    <lineage>
        <taxon>Eukaryota</taxon>
        <taxon>Viridiplantae</taxon>
        <taxon>Streptophyta</taxon>
        <taxon>Embryophyta</taxon>
        <taxon>Tracheophyta</taxon>
        <taxon>Spermatophyta</taxon>
        <taxon>Magnoliopsida</taxon>
        <taxon>eudicotyledons</taxon>
        <taxon>Gunneridae</taxon>
        <taxon>Pentapetalae</taxon>
        <taxon>rosids</taxon>
        <taxon>fabids</taxon>
        <taxon>Fabales</taxon>
        <taxon>Fabaceae</taxon>
        <taxon>Cercidoideae</taxon>
        <taxon>Cercideae</taxon>
        <taxon>Bauhiniinae</taxon>
        <taxon>Bauhinia</taxon>
    </lineage>
</organism>